<evidence type="ECO:0000313" key="3">
    <source>
        <dbReference type="Proteomes" id="UP000077063"/>
    </source>
</evidence>
<keyword evidence="3" id="KW-1185">Reference proteome</keyword>
<sequence length="133" mass="13944">MMLLSLTISIDTVGAVASTLYSRPADALLPFTLVTLTCTLASPSFRLPKSADGTVAVQLPSASTVAVYDLPPKVMVTVWFSSTLVVEPDSTRSVPFSSALITSSEAIGLMLMATVARSTFTSWLMETGLPAAL</sequence>
<evidence type="ECO:0000313" key="2">
    <source>
        <dbReference type="EMBL" id="SAD35789.1"/>
    </source>
</evidence>
<comment type="caution">
    <text evidence="2">The sequence shown here is derived from an EMBL/GenBank/DDBJ whole genome shotgun (WGS) entry which is preliminary data.</text>
</comment>
<dbReference type="Proteomes" id="UP000077063">
    <property type="component" value="Unassembled WGS sequence"/>
</dbReference>
<dbReference type="EMBL" id="FKDK01000002">
    <property type="protein sequence ID" value="SAA06840.1"/>
    <property type="molecule type" value="Genomic_DNA"/>
</dbReference>
<gene>
    <name evidence="2" type="ORF">SAMEA2273136_04658</name>
    <name evidence="1" type="ORF">SAMEA2273443_00520</name>
</gene>
<evidence type="ECO:0008006" key="5">
    <source>
        <dbReference type="Google" id="ProtNLM"/>
    </source>
</evidence>
<reference evidence="3 4" key="1">
    <citation type="submission" date="2016-03" db="EMBL/GenBank/DDBJ databases">
        <authorList>
            <consortium name="Pathogen Informatics"/>
        </authorList>
    </citation>
    <scope>NUCLEOTIDE SEQUENCE [LARGE SCALE GENOMIC DNA]</scope>
    <source>
        <strain evidence="3">e2161</strain>
        <strain evidence="1">E2161</strain>
        <strain evidence="2">E264</strain>
        <strain evidence="4">e264</strain>
    </source>
</reference>
<proteinExistence type="predicted"/>
<organism evidence="2 4">
    <name type="scientific">Enterobacter roggenkampii</name>
    <dbReference type="NCBI Taxonomy" id="1812935"/>
    <lineage>
        <taxon>Bacteria</taxon>
        <taxon>Pseudomonadati</taxon>
        <taxon>Pseudomonadota</taxon>
        <taxon>Gammaproteobacteria</taxon>
        <taxon>Enterobacterales</taxon>
        <taxon>Enterobacteriaceae</taxon>
        <taxon>Enterobacter</taxon>
        <taxon>Enterobacter cloacae complex</taxon>
    </lineage>
</organism>
<protein>
    <recommendedName>
        <fullName evidence="5">Secreted protein</fullName>
    </recommendedName>
</protein>
<accession>A0ABD7KNV3</accession>
<evidence type="ECO:0000313" key="4">
    <source>
        <dbReference type="Proteomes" id="UP000077278"/>
    </source>
</evidence>
<evidence type="ECO:0000313" key="1">
    <source>
        <dbReference type="EMBL" id="SAA06840.1"/>
    </source>
</evidence>
<dbReference type="Proteomes" id="UP000077278">
    <property type="component" value="Unassembled WGS sequence"/>
</dbReference>
<dbReference type="EMBL" id="FKDD01000033">
    <property type="protein sequence ID" value="SAD35789.1"/>
    <property type="molecule type" value="Genomic_DNA"/>
</dbReference>
<dbReference type="AlphaFoldDB" id="A0ABD7KNV3"/>
<name>A0ABD7KNV3_9ENTR</name>